<evidence type="ECO:0000256" key="4">
    <source>
        <dbReference type="ARBA" id="ARBA00023242"/>
    </source>
</evidence>
<dbReference type="PANTHER" id="PTHR31001:SF87">
    <property type="entry name" value="COL-21"/>
    <property type="match status" value="1"/>
</dbReference>
<dbReference type="OrthoDB" id="5344325at2759"/>
<dbReference type="AlphaFoldDB" id="A0A9W9HNI3"/>
<sequence>MRPGRLTSPRRSSPDIGLKELTLASSRSPSRLQGMWPERPVADFLVGLFLQEINRIYEITHPLSFKQRYATWWAAQEQMESFVDATLTDEDIDFGILIVRLCLLGMQCLPHSRYPPADILKVDLDHLEEWLLFTANEVEKSQPAGKKPSIITVQHRFYHVCYLKNYAKIRDSWSILNMAIREAHEVGLHLKDPGFPLSELDLEIRRRTFWNLYVWDRFMCTCFGHWPLIPEGYFDIDPPHDNLDPLTLAPYALTPFTDRVFHIKLARFQTAFMSPPSWREDQTDPITVAEFAQRFQEVIIDQLPPPYWLDNPDTTWDAVEPSIVHKRANLHFAIHSTKAALFRAFVDPCHSIRCDRNPGSSHSANLLALSHRRTLMDSGCKVLASITRLYKLTADEEGGTAERLFMLPVNLVEELVCLGVCLLSIQADERKLAKKSTLISPDLNLQYSYATFFDGYDMLCHQAPQYGIARRGVSILDNVQGNLRHSFSRRDLLDANSALAINPTAGPCSFHLEHALASLHGTGEEVLSSDPPLPLPEWLPSFVKSHSRSWLFHDGAAFGDLL</sequence>
<dbReference type="GO" id="GO:0008270">
    <property type="term" value="F:zinc ion binding"/>
    <property type="evidence" value="ECO:0007669"/>
    <property type="project" value="InterPro"/>
</dbReference>
<organism evidence="6 7">
    <name type="scientific">Penicillium capsulatum</name>
    <dbReference type="NCBI Taxonomy" id="69766"/>
    <lineage>
        <taxon>Eukaryota</taxon>
        <taxon>Fungi</taxon>
        <taxon>Dikarya</taxon>
        <taxon>Ascomycota</taxon>
        <taxon>Pezizomycotina</taxon>
        <taxon>Eurotiomycetes</taxon>
        <taxon>Eurotiomycetidae</taxon>
        <taxon>Eurotiales</taxon>
        <taxon>Aspergillaceae</taxon>
        <taxon>Penicillium</taxon>
    </lineage>
</organism>
<comment type="subcellular location">
    <subcellularLocation>
        <location evidence="1">Nucleus</location>
    </subcellularLocation>
</comment>
<keyword evidence="2" id="KW-0805">Transcription regulation</keyword>
<proteinExistence type="predicted"/>
<reference evidence="6" key="2">
    <citation type="journal article" date="2023" name="IMA Fungus">
        <title>Comparative genomic study of the Penicillium genus elucidates a diverse pangenome and 15 lateral gene transfer events.</title>
        <authorList>
            <person name="Petersen C."/>
            <person name="Sorensen T."/>
            <person name="Nielsen M.R."/>
            <person name="Sondergaard T.E."/>
            <person name="Sorensen J.L."/>
            <person name="Fitzpatrick D.A."/>
            <person name="Frisvad J.C."/>
            <person name="Nielsen K.L."/>
        </authorList>
    </citation>
    <scope>NUCLEOTIDE SEQUENCE</scope>
    <source>
        <strain evidence="6">IBT 21917</strain>
    </source>
</reference>
<gene>
    <name evidence="6" type="ORF">N7492_010414</name>
</gene>
<evidence type="ECO:0000313" key="7">
    <source>
        <dbReference type="Proteomes" id="UP001146351"/>
    </source>
</evidence>
<dbReference type="GO" id="GO:0003677">
    <property type="term" value="F:DNA binding"/>
    <property type="evidence" value="ECO:0007669"/>
    <property type="project" value="InterPro"/>
</dbReference>
<evidence type="ECO:0000256" key="3">
    <source>
        <dbReference type="ARBA" id="ARBA00023163"/>
    </source>
</evidence>
<dbReference type="Proteomes" id="UP001146351">
    <property type="component" value="Unassembled WGS sequence"/>
</dbReference>
<evidence type="ECO:0000256" key="1">
    <source>
        <dbReference type="ARBA" id="ARBA00004123"/>
    </source>
</evidence>
<keyword evidence="3" id="KW-0804">Transcription</keyword>
<evidence type="ECO:0000256" key="2">
    <source>
        <dbReference type="ARBA" id="ARBA00023015"/>
    </source>
</evidence>
<dbReference type="GO" id="GO:0005634">
    <property type="term" value="C:nucleus"/>
    <property type="evidence" value="ECO:0007669"/>
    <property type="project" value="UniProtKB-SubCell"/>
</dbReference>
<dbReference type="InterPro" id="IPR007219">
    <property type="entry name" value="XnlR_reg_dom"/>
</dbReference>
<keyword evidence="7" id="KW-1185">Reference proteome</keyword>
<keyword evidence="4" id="KW-0539">Nucleus</keyword>
<accession>A0A9W9HNI3</accession>
<dbReference type="GO" id="GO:0006351">
    <property type="term" value="P:DNA-templated transcription"/>
    <property type="evidence" value="ECO:0007669"/>
    <property type="project" value="InterPro"/>
</dbReference>
<dbReference type="CDD" id="cd12148">
    <property type="entry name" value="fungal_TF_MHR"/>
    <property type="match status" value="1"/>
</dbReference>
<dbReference type="InterPro" id="IPR050613">
    <property type="entry name" value="Sec_Metabolite_Reg"/>
</dbReference>
<evidence type="ECO:0000259" key="5">
    <source>
        <dbReference type="SMART" id="SM00906"/>
    </source>
</evidence>
<comment type="caution">
    <text evidence="6">The sequence shown here is derived from an EMBL/GenBank/DDBJ whole genome shotgun (WGS) entry which is preliminary data.</text>
</comment>
<protein>
    <recommendedName>
        <fullName evidence="5">Xylanolytic transcriptional activator regulatory domain-containing protein</fullName>
    </recommendedName>
</protein>
<dbReference type="EMBL" id="JAPQKO010000008">
    <property type="protein sequence ID" value="KAJ5152119.1"/>
    <property type="molecule type" value="Genomic_DNA"/>
</dbReference>
<feature type="domain" description="Xylanolytic transcriptional activator regulatory" evidence="5">
    <location>
        <begin position="172"/>
        <end position="245"/>
    </location>
</feature>
<evidence type="ECO:0000313" key="6">
    <source>
        <dbReference type="EMBL" id="KAJ5152119.1"/>
    </source>
</evidence>
<dbReference type="PANTHER" id="PTHR31001">
    <property type="entry name" value="UNCHARACTERIZED TRANSCRIPTIONAL REGULATORY PROTEIN"/>
    <property type="match status" value="1"/>
</dbReference>
<dbReference type="Pfam" id="PF04082">
    <property type="entry name" value="Fungal_trans"/>
    <property type="match status" value="1"/>
</dbReference>
<dbReference type="SMART" id="SM00906">
    <property type="entry name" value="Fungal_trans"/>
    <property type="match status" value="1"/>
</dbReference>
<reference evidence="6" key="1">
    <citation type="submission" date="2022-11" db="EMBL/GenBank/DDBJ databases">
        <authorList>
            <person name="Petersen C."/>
        </authorList>
    </citation>
    <scope>NUCLEOTIDE SEQUENCE</scope>
    <source>
        <strain evidence="6">IBT 21917</strain>
    </source>
</reference>
<name>A0A9W9HNI3_9EURO</name>